<dbReference type="Pfam" id="PF00890">
    <property type="entry name" value="FAD_binding_2"/>
    <property type="match status" value="1"/>
</dbReference>
<evidence type="ECO:0000256" key="7">
    <source>
        <dbReference type="ARBA" id="ARBA00022827"/>
    </source>
</evidence>
<organism evidence="11">
    <name type="scientific">marine sediment metagenome</name>
    <dbReference type="NCBI Taxonomy" id="412755"/>
    <lineage>
        <taxon>unclassified sequences</taxon>
        <taxon>metagenomes</taxon>
        <taxon>ecological metagenomes</taxon>
    </lineage>
</organism>
<evidence type="ECO:0000259" key="10">
    <source>
        <dbReference type="Pfam" id="PF02910"/>
    </source>
</evidence>
<keyword evidence="5" id="KW-0285">Flavoprotein</keyword>
<sequence length="215" mass="24497">LSKGIDITKEPVPVVYAEHYSNGGVLVNSNSETEIRGCYVLGETAYTGLHGATRLASSSGPECVLFARLAAKHFLLNSYDFPSLKVPLWQSGETVESKDQITVDYYWEVIRRTMNPLCGMSRNEERLIAAKELIESLHNSINSFYWNYRVSKDFLEVRNIADVASIIVESALARKESRGCHFREDFPKRNNRKYLGLMIAKKENKPYILKLREVN</sequence>
<evidence type="ECO:0000256" key="6">
    <source>
        <dbReference type="ARBA" id="ARBA00022642"/>
    </source>
</evidence>
<evidence type="ECO:0000256" key="8">
    <source>
        <dbReference type="ARBA" id="ARBA00023002"/>
    </source>
</evidence>
<comment type="pathway">
    <text evidence="2">Cofactor biosynthesis; NAD(+) biosynthesis; iminoaspartate from L-aspartate (oxidase route): step 1/1.</text>
</comment>
<feature type="non-terminal residue" evidence="11">
    <location>
        <position position="1"/>
    </location>
</feature>
<dbReference type="PANTHER" id="PTHR42716:SF2">
    <property type="entry name" value="L-ASPARTATE OXIDASE, CHLOROPLASTIC"/>
    <property type="match status" value="1"/>
</dbReference>
<comment type="similarity">
    <text evidence="3">Belongs to the FAD-dependent oxidoreductase 2 family. NadB subfamily.</text>
</comment>
<keyword evidence="6" id="KW-0662">Pyridine nucleotide biosynthesis</keyword>
<evidence type="ECO:0000256" key="4">
    <source>
        <dbReference type="ARBA" id="ARBA00012173"/>
    </source>
</evidence>
<evidence type="ECO:0000256" key="2">
    <source>
        <dbReference type="ARBA" id="ARBA00004950"/>
    </source>
</evidence>
<evidence type="ECO:0000256" key="3">
    <source>
        <dbReference type="ARBA" id="ARBA00008562"/>
    </source>
</evidence>
<dbReference type="EC" id="1.4.3.16" evidence="4"/>
<dbReference type="Gene3D" id="1.20.58.100">
    <property type="entry name" value="Fumarate reductase/succinate dehydrogenase flavoprotein-like, C-terminal domain"/>
    <property type="match status" value="1"/>
</dbReference>
<evidence type="ECO:0000313" key="11">
    <source>
        <dbReference type="EMBL" id="GAG94514.1"/>
    </source>
</evidence>
<gene>
    <name evidence="11" type="ORF">S01H4_50822</name>
</gene>
<name>X1BF20_9ZZZZ</name>
<proteinExistence type="inferred from homology"/>
<dbReference type="PANTHER" id="PTHR42716">
    <property type="entry name" value="L-ASPARTATE OXIDASE"/>
    <property type="match status" value="1"/>
</dbReference>
<dbReference type="AlphaFoldDB" id="X1BF20"/>
<reference evidence="11" key="1">
    <citation type="journal article" date="2014" name="Front. Microbiol.">
        <title>High frequency of phylogenetically diverse reductive dehalogenase-homologous genes in deep subseafloor sedimentary metagenomes.</title>
        <authorList>
            <person name="Kawai M."/>
            <person name="Futagami T."/>
            <person name="Toyoda A."/>
            <person name="Takaki Y."/>
            <person name="Nishi S."/>
            <person name="Hori S."/>
            <person name="Arai W."/>
            <person name="Tsubouchi T."/>
            <person name="Morono Y."/>
            <person name="Uchiyama I."/>
            <person name="Ito T."/>
            <person name="Fujiyama A."/>
            <person name="Inagaki F."/>
            <person name="Takami H."/>
        </authorList>
    </citation>
    <scope>NUCLEOTIDE SEQUENCE</scope>
    <source>
        <strain evidence="11">Expedition CK06-06</strain>
    </source>
</reference>
<evidence type="ECO:0000256" key="5">
    <source>
        <dbReference type="ARBA" id="ARBA00022630"/>
    </source>
</evidence>
<evidence type="ECO:0000256" key="1">
    <source>
        <dbReference type="ARBA" id="ARBA00001974"/>
    </source>
</evidence>
<comment type="caution">
    <text evidence="11">The sequence shown here is derived from an EMBL/GenBank/DDBJ whole genome shotgun (WGS) entry which is preliminary data.</text>
</comment>
<evidence type="ECO:0000259" key="9">
    <source>
        <dbReference type="Pfam" id="PF00890"/>
    </source>
</evidence>
<dbReference type="GO" id="GO:0034628">
    <property type="term" value="P:'de novo' NAD+ biosynthetic process from L-aspartate"/>
    <property type="evidence" value="ECO:0007669"/>
    <property type="project" value="TreeGrafter"/>
</dbReference>
<dbReference type="InterPro" id="IPR027477">
    <property type="entry name" value="Succ_DH/fumarate_Rdtase_cat_sf"/>
</dbReference>
<dbReference type="InterPro" id="IPR037099">
    <property type="entry name" value="Fum_R/Succ_DH_flav-like_C_sf"/>
</dbReference>
<comment type="cofactor">
    <cofactor evidence="1">
        <name>FAD</name>
        <dbReference type="ChEBI" id="CHEBI:57692"/>
    </cofactor>
</comment>
<dbReference type="SUPFAM" id="SSF46977">
    <property type="entry name" value="Succinate dehydrogenase/fumarate reductase flavoprotein C-terminal domain"/>
    <property type="match status" value="1"/>
</dbReference>
<dbReference type="Pfam" id="PF02910">
    <property type="entry name" value="Succ_DH_flav_C"/>
    <property type="match status" value="1"/>
</dbReference>
<dbReference type="SUPFAM" id="SSF51905">
    <property type="entry name" value="FAD/NAD(P)-binding domain"/>
    <property type="match status" value="1"/>
</dbReference>
<dbReference type="EMBL" id="BART01028887">
    <property type="protein sequence ID" value="GAG94514.1"/>
    <property type="molecule type" value="Genomic_DNA"/>
</dbReference>
<dbReference type="InterPro" id="IPR036188">
    <property type="entry name" value="FAD/NAD-bd_sf"/>
</dbReference>
<dbReference type="InterPro" id="IPR003953">
    <property type="entry name" value="FAD-dep_OxRdtase_2_FAD-bd"/>
</dbReference>
<keyword evidence="8" id="KW-0560">Oxidoreductase</keyword>
<dbReference type="Gene3D" id="3.90.700.10">
    <property type="entry name" value="Succinate dehydrogenase/fumarate reductase flavoprotein, catalytic domain"/>
    <property type="match status" value="1"/>
</dbReference>
<dbReference type="Gene3D" id="3.50.50.60">
    <property type="entry name" value="FAD/NAD(P)-binding domain"/>
    <property type="match status" value="1"/>
</dbReference>
<keyword evidence="7" id="KW-0274">FAD</keyword>
<dbReference type="InterPro" id="IPR005288">
    <property type="entry name" value="NadB"/>
</dbReference>
<protein>
    <recommendedName>
        <fullName evidence="4">L-aspartate oxidase</fullName>
        <ecNumber evidence="4">1.4.3.16</ecNumber>
    </recommendedName>
</protein>
<dbReference type="UniPathway" id="UPA00253">
    <property type="reaction ID" value="UER00326"/>
</dbReference>
<accession>X1BF20</accession>
<feature type="domain" description="Fumarate reductase/succinate dehydrogenase flavoprotein-like C-terminal" evidence="10">
    <location>
        <begin position="110"/>
        <end position="214"/>
    </location>
</feature>
<dbReference type="InterPro" id="IPR015939">
    <property type="entry name" value="Fum_Rdtase/Succ_DH_flav-like_C"/>
</dbReference>
<dbReference type="GO" id="GO:0008734">
    <property type="term" value="F:L-aspartate oxidase activity"/>
    <property type="evidence" value="ECO:0007669"/>
    <property type="project" value="UniProtKB-EC"/>
</dbReference>
<feature type="domain" description="FAD-dependent oxidoreductase 2 FAD-binding" evidence="9">
    <location>
        <begin position="5"/>
        <end position="59"/>
    </location>
</feature>